<gene>
    <name evidence="2" type="ORF">FKZ61_12350</name>
</gene>
<proteinExistence type="predicted"/>
<dbReference type="OrthoDB" id="9818495at2"/>
<evidence type="ECO:0000313" key="2">
    <source>
        <dbReference type="EMBL" id="TQE95388.1"/>
    </source>
</evidence>
<dbReference type="InParanoid" id="A0A540VF54"/>
<dbReference type="Proteomes" id="UP000317371">
    <property type="component" value="Unassembled WGS sequence"/>
</dbReference>
<dbReference type="RefSeq" id="WP_141610444.1">
    <property type="nucleotide sequence ID" value="NZ_VIGC02000014.1"/>
</dbReference>
<feature type="compositionally biased region" description="Basic and acidic residues" evidence="1">
    <location>
        <begin position="573"/>
        <end position="584"/>
    </location>
</feature>
<protein>
    <submittedName>
        <fullName evidence="2">Uncharacterized protein</fullName>
    </submittedName>
</protein>
<dbReference type="EMBL" id="VIGC01000014">
    <property type="protein sequence ID" value="TQE95388.1"/>
    <property type="molecule type" value="Genomic_DNA"/>
</dbReference>
<comment type="caution">
    <text evidence="2">The sequence shown here is derived from an EMBL/GenBank/DDBJ whole genome shotgun (WGS) entry which is preliminary data.</text>
</comment>
<sequence length="584" mass="65064">MDPFSPILDQPQVIDQDELDPEATYQLANQDVVFTVDANTDLLDLFWPWADEFYARRIQLRISSPPDDEPLMKMATRYYPGYQESILGSEGVIVSKRLAVPLGSNYDRSVLWMLECQAEGDRLLRLEVEIDWGQPLTQRMVDGLLVAQMNPGRAQGIYAQHNADSTRVFGNPYGRPSAVELSDEGRALLIYYVLVNGIVEVPLVLTISDVGEQVAWNGFLSLRDAERAFEQAGEAWSRVVKTGRLWTSDPRLNRALQVGRLTALRHVQRLRTGLAPSDRRVESVPGLVRCLDAHDLVLSRNLLAHLRRVAERSQGRLPTILPLRAKEAPADPGLAVTATNRAYLAALHGHIQRHGPHPVLADHYEAVQVCVEALILLRRELQEDGPRLADVAVALQWATQLASWQGDSVNAARWESEAQEYSRLARATGVSTLAQPPFPLDDWVEATGWQMSARAPWHFSCPEAGIALAGAAIWQGCGLRWQGERLAVSPTAHNSWTWWALLEMPWQEGSLSLVWDGEVLYATGPVESEYPVVPCGRIRALGAGEFDFDLQFEITPAPSNGESPTGSPIHFRPHFDRPTGQRNQ</sequence>
<keyword evidence="3" id="KW-1185">Reference proteome</keyword>
<organism evidence="2 3">
    <name type="scientific">Litorilinea aerophila</name>
    <dbReference type="NCBI Taxonomy" id="1204385"/>
    <lineage>
        <taxon>Bacteria</taxon>
        <taxon>Bacillati</taxon>
        <taxon>Chloroflexota</taxon>
        <taxon>Caldilineae</taxon>
        <taxon>Caldilineales</taxon>
        <taxon>Caldilineaceae</taxon>
        <taxon>Litorilinea</taxon>
    </lineage>
</organism>
<feature type="region of interest" description="Disordered" evidence="1">
    <location>
        <begin position="555"/>
        <end position="584"/>
    </location>
</feature>
<evidence type="ECO:0000256" key="1">
    <source>
        <dbReference type="SAM" id="MobiDB-lite"/>
    </source>
</evidence>
<dbReference type="AlphaFoldDB" id="A0A540VF54"/>
<feature type="compositionally biased region" description="Polar residues" evidence="1">
    <location>
        <begin position="557"/>
        <end position="566"/>
    </location>
</feature>
<reference evidence="2 3" key="1">
    <citation type="submission" date="2019-06" db="EMBL/GenBank/DDBJ databases">
        <title>Genome sequence of Litorilinea aerophila BAA-2444.</title>
        <authorList>
            <person name="Maclea K.S."/>
            <person name="Maurais E.G."/>
            <person name="Iannazzi L.C."/>
        </authorList>
    </citation>
    <scope>NUCLEOTIDE SEQUENCE [LARGE SCALE GENOMIC DNA]</scope>
    <source>
        <strain evidence="2 3">ATCC BAA-2444</strain>
    </source>
</reference>
<name>A0A540VF54_9CHLR</name>
<evidence type="ECO:0000313" key="3">
    <source>
        <dbReference type="Proteomes" id="UP000317371"/>
    </source>
</evidence>
<accession>A0A540VF54</accession>